<dbReference type="SUPFAM" id="SSF47240">
    <property type="entry name" value="Ferritin-like"/>
    <property type="match status" value="1"/>
</dbReference>
<dbReference type="InterPro" id="IPR007814">
    <property type="entry name" value="PaaA_PaaC"/>
</dbReference>
<organism evidence="2 3">
    <name type="scientific">Saccharopolyspora gregorii</name>
    <dbReference type="NCBI Taxonomy" id="33914"/>
    <lineage>
        <taxon>Bacteria</taxon>
        <taxon>Bacillati</taxon>
        <taxon>Actinomycetota</taxon>
        <taxon>Actinomycetes</taxon>
        <taxon>Pseudonocardiales</taxon>
        <taxon>Pseudonocardiaceae</taxon>
        <taxon>Saccharopolyspora</taxon>
    </lineage>
</organism>
<protein>
    <submittedName>
        <fullName evidence="2">Phenylacetate-CoA oxygenase subunit PaaC</fullName>
    </submittedName>
</protein>
<dbReference type="InterPro" id="IPR012347">
    <property type="entry name" value="Ferritin-like"/>
</dbReference>
<name>A0ABP6S0V5_9PSEU</name>
<dbReference type="InterPro" id="IPR052703">
    <property type="entry name" value="Aromatic_CoA_ox/epox"/>
</dbReference>
<accession>A0ABP6S0V5</accession>
<dbReference type="Pfam" id="PF05138">
    <property type="entry name" value="PaaA_PaaC"/>
    <property type="match status" value="1"/>
</dbReference>
<dbReference type="NCBIfam" id="TIGR02158">
    <property type="entry name" value="PA_CoA_Oxy3"/>
    <property type="match status" value="1"/>
</dbReference>
<feature type="region of interest" description="Disordered" evidence="1">
    <location>
        <begin position="1"/>
        <end position="39"/>
    </location>
</feature>
<dbReference type="InterPro" id="IPR011882">
    <property type="entry name" value="PaaC"/>
</dbReference>
<dbReference type="Proteomes" id="UP001500483">
    <property type="component" value="Unassembled WGS sequence"/>
</dbReference>
<dbReference type="EMBL" id="BAAAYK010000038">
    <property type="protein sequence ID" value="GAA3365107.1"/>
    <property type="molecule type" value="Genomic_DNA"/>
</dbReference>
<reference evidence="3" key="1">
    <citation type="journal article" date="2019" name="Int. J. Syst. Evol. Microbiol.">
        <title>The Global Catalogue of Microorganisms (GCM) 10K type strain sequencing project: providing services to taxonomists for standard genome sequencing and annotation.</title>
        <authorList>
            <consortium name="The Broad Institute Genomics Platform"/>
            <consortium name="The Broad Institute Genome Sequencing Center for Infectious Disease"/>
            <person name="Wu L."/>
            <person name="Ma J."/>
        </authorList>
    </citation>
    <scope>NUCLEOTIDE SEQUENCE [LARGE SCALE GENOMIC DNA]</scope>
    <source>
        <strain evidence="3">JCM 9687</strain>
    </source>
</reference>
<evidence type="ECO:0000313" key="2">
    <source>
        <dbReference type="EMBL" id="GAA3365107.1"/>
    </source>
</evidence>
<comment type="caution">
    <text evidence="2">The sequence shown here is derived from an EMBL/GenBank/DDBJ whole genome shotgun (WGS) entry which is preliminary data.</text>
</comment>
<dbReference type="PANTHER" id="PTHR30458">
    <property type="entry name" value="PHENYLACETIC ACID DEGRADATION PROTEIN PAA"/>
    <property type="match status" value="1"/>
</dbReference>
<sequence>MGTVNFGTGGRPPRPSAGGPEWWPAAAVEPGGPDRSAPESYRPDWVLAAPVTAAVTRTVPAGADPADLAGYCLMLGDDALLLAHRLSGWGVRGPDLEEGAALAAITADLLGQARALLERAAELEGAGRDADLLAYHRDSGDFRNVRLAEIDCGPGPGGDFATSTARLLLFAAWRHAVFARLAATRDPVLSAIAARTWRVLLRHRQHAEQWVIRLGDRAPESRLRMQEALHRVWPLSGELFAVHPVERRLAEAGCAVRPDAVRGEVAAALDGAASVARLELPPLGEAPPEGTGGRWGAHTESMPFVVADMQYLVRADPVEP</sequence>
<evidence type="ECO:0000313" key="3">
    <source>
        <dbReference type="Proteomes" id="UP001500483"/>
    </source>
</evidence>
<dbReference type="PANTHER" id="PTHR30458:SF0">
    <property type="entry name" value="1,2-PHENYLACETYL-COA EPOXIDASE, SUBUNIT C"/>
    <property type="match status" value="1"/>
</dbReference>
<dbReference type="Gene3D" id="1.20.1260.10">
    <property type="match status" value="1"/>
</dbReference>
<keyword evidence="3" id="KW-1185">Reference proteome</keyword>
<proteinExistence type="predicted"/>
<evidence type="ECO:0000256" key="1">
    <source>
        <dbReference type="SAM" id="MobiDB-lite"/>
    </source>
</evidence>
<dbReference type="InterPro" id="IPR009078">
    <property type="entry name" value="Ferritin-like_SF"/>
</dbReference>
<gene>
    <name evidence="2" type="primary">paaC_3</name>
    <name evidence="2" type="ORF">GCM10020366_63710</name>
</gene>